<gene>
    <name evidence="1" type="ORF">D5R97_07095</name>
</gene>
<evidence type="ECO:0008006" key="3">
    <source>
        <dbReference type="Google" id="ProtNLM"/>
    </source>
</evidence>
<dbReference type="EMBL" id="QZAA01000182">
    <property type="protein sequence ID" value="RQD74885.1"/>
    <property type="molecule type" value="Genomic_DNA"/>
</dbReference>
<dbReference type="InterPro" id="IPR027417">
    <property type="entry name" value="P-loop_NTPase"/>
</dbReference>
<protein>
    <recommendedName>
        <fullName evidence="3">ATPase</fullName>
    </recommendedName>
</protein>
<name>A0A424YCT7_9FIRM</name>
<reference evidence="1 2" key="1">
    <citation type="submission" date="2018-08" db="EMBL/GenBank/DDBJ databases">
        <title>The metabolism and importance of syntrophic acetate oxidation coupled to methane or sulfide production in haloalkaline environments.</title>
        <authorList>
            <person name="Timmers P.H.A."/>
            <person name="Vavourakis C.D."/>
            <person name="Sorokin D.Y."/>
            <person name="Sinninghe Damste J.S."/>
            <person name="Muyzer G."/>
            <person name="Stams A.J.M."/>
            <person name="Plugge C.M."/>
        </authorList>
    </citation>
    <scope>NUCLEOTIDE SEQUENCE [LARGE SCALE GENOMIC DNA]</scope>
    <source>
        <strain evidence="1">MSAO_Bac1</strain>
    </source>
</reference>
<proteinExistence type="predicted"/>
<comment type="caution">
    <text evidence="1">The sequence shown here is derived from an EMBL/GenBank/DDBJ whole genome shotgun (WGS) entry which is preliminary data.</text>
</comment>
<dbReference type="Proteomes" id="UP000285138">
    <property type="component" value="Unassembled WGS sequence"/>
</dbReference>
<accession>A0A424YCT7</accession>
<organism evidence="1 2">
    <name type="scientific">Candidatus Syntrophonatronum acetioxidans</name>
    <dbReference type="NCBI Taxonomy" id="1795816"/>
    <lineage>
        <taxon>Bacteria</taxon>
        <taxon>Bacillati</taxon>
        <taxon>Bacillota</taxon>
        <taxon>Clostridia</taxon>
        <taxon>Eubacteriales</taxon>
        <taxon>Syntrophomonadaceae</taxon>
        <taxon>Candidatus Syntrophonatronum</taxon>
    </lineage>
</organism>
<dbReference type="SUPFAM" id="SSF52540">
    <property type="entry name" value="P-loop containing nucleoside triphosphate hydrolases"/>
    <property type="match status" value="1"/>
</dbReference>
<sequence length="373" mass="42843">MEKKIKENIKELFPGSNTYRGFFSLYKDLLKKGSHKTFILKGGPGTGKSTLMKKISRCFYEKGYKVEQYFCSSDPGSLDGVALPQLKTVIVDGTSPHLLDPLLPGARDEIINLGAFWKEETLKPHQEEIQKLQDTIALSFQGAYQYLKEAKIARDHWSLYQLNFLDHQKIRKIKETINSHLFGQLSFKEKNGKEEHFFASTITGDGFINKYPSLLRNSINYYFLLGEPGTGKSKILQEMCQTARQKGLTIEAYHCGFIPENLDMLIFPEINSALINGSYPHNFTLPPSSQVDKILIFNLSTSVDKKKIEPWKKELEEARERFWFLTEKAVKSIHNAKLNHQRLESLYIKAQDFQALNELTQFLIETISNYPGR</sequence>
<evidence type="ECO:0000313" key="1">
    <source>
        <dbReference type="EMBL" id="RQD74885.1"/>
    </source>
</evidence>
<dbReference type="AlphaFoldDB" id="A0A424YCT7"/>
<evidence type="ECO:0000313" key="2">
    <source>
        <dbReference type="Proteomes" id="UP000285138"/>
    </source>
</evidence>